<dbReference type="Gene3D" id="2.60.120.260">
    <property type="entry name" value="Galactose-binding domain-like"/>
    <property type="match status" value="1"/>
</dbReference>
<dbReference type="InterPro" id="IPR036881">
    <property type="entry name" value="Glyco_hydro_3_C_sf"/>
</dbReference>
<dbReference type="SUPFAM" id="SSF52279">
    <property type="entry name" value="Beta-D-glucan exohydrolase, C-terminal domain"/>
    <property type="match status" value="1"/>
</dbReference>
<keyword evidence="5" id="KW-0119">Carbohydrate metabolism</keyword>
<evidence type="ECO:0000256" key="6">
    <source>
        <dbReference type="ARBA" id="ARBA00023295"/>
    </source>
</evidence>
<evidence type="ECO:0000313" key="9">
    <source>
        <dbReference type="Proteomes" id="UP001498476"/>
    </source>
</evidence>
<dbReference type="InterPro" id="IPR050288">
    <property type="entry name" value="Cellulose_deg_GH3"/>
</dbReference>
<evidence type="ECO:0000256" key="4">
    <source>
        <dbReference type="ARBA" id="ARBA00022801"/>
    </source>
</evidence>
<feature type="domain" description="Glycoside hydrolase family 3 C-terminal" evidence="7">
    <location>
        <begin position="65"/>
        <end position="356"/>
    </location>
</feature>
<evidence type="ECO:0000256" key="5">
    <source>
        <dbReference type="ARBA" id="ARBA00023277"/>
    </source>
</evidence>
<dbReference type="InterPro" id="IPR002772">
    <property type="entry name" value="Glyco_hydro_3_C"/>
</dbReference>
<dbReference type="Proteomes" id="UP001498476">
    <property type="component" value="Unassembled WGS sequence"/>
</dbReference>
<comment type="catalytic activity">
    <reaction evidence="1">
        <text>Hydrolysis of terminal, non-reducing beta-D-glucosyl residues with release of beta-D-glucose.</text>
        <dbReference type="EC" id="3.2.1.21"/>
    </reaction>
</comment>
<keyword evidence="9" id="KW-1185">Reference proteome</keyword>
<reference evidence="8 9" key="1">
    <citation type="journal article" date="2025" name="Microbiol. Resour. Announc.">
        <title>Draft genome sequences for Neonectria magnoliae and Neonectria punicea, canker pathogens of Liriodendron tulipifera and Acer saccharum in West Virginia.</title>
        <authorList>
            <person name="Petronek H.M."/>
            <person name="Kasson M.T."/>
            <person name="Metheny A.M."/>
            <person name="Stauder C.M."/>
            <person name="Lovett B."/>
            <person name="Lynch S.C."/>
            <person name="Garnas J.R."/>
            <person name="Kasson L.R."/>
            <person name="Stajich J.E."/>
        </authorList>
    </citation>
    <scope>NUCLEOTIDE SEQUENCE [LARGE SCALE GENOMIC DNA]</scope>
    <source>
        <strain evidence="8 9">NRRL 64653</strain>
    </source>
</reference>
<evidence type="ECO:0000259" key="7">
    <source>
        <dbReference type="Pfam" id="PF01915"/>
    </source>
</evidence>
<name>A0ABR1GGV6_9HYPO</name>
<comment type="caution">
    <text evidence="8">The sequence shown here is derived from an EMBL/GenBank/DDBJ whole genome shotgun (WGS) entry which is preliminary data.</text>
</comment>
<evidence type="ECO:0000256" key="2">
    <source>
        <dbReference type="ARBA" id="ARBA00005336"/>
    </source>
</evidence>
<evidence type="ECO:0000256" key="3">
    <source>
        <dbReference type="ARBA" id="ARBA00012744"/>
    </source>
</evidence>
<dbReference type="Gene3D" id="3.40.50.1700">
    <property type="entry name" value="Glycoside hydrolase family 3 C-terminal domain"/>
    <property type="match status" value="2"/>
</dbReference>
<dbReference type="Gene3D" id="3.20.20.300">
    <property type="entry name" value="Glycoside hydrolase, family 3, N-terminal domain"/>
    <property type="match status" value="1"/>
</dbReference>
<dbReference type="PANTHER" id="PTHR42715:SF3">
    <property type="entry name" value="BETA-GLUCOSIDASE B-RELATED"/>
    <property type="match status" value="1"/>
</dbReference>
<accession>A0ABR1GGV6</accession>
<proteinExistence type="inferred from homology"/>
<dbReference type="EC" id="3.2.1.21" evidence="3"/>
<dbReference type="Pfam" id="PF01915">
    <property type="entry name" value="Glyco_hydro_3_C"/>
    <property type="match status" value="1"/>
</dbReference>
<sequence>MGIPGLVLSDWGGLNDTLQNLKASTDLKIPGLPVRRGKKLLVAILDGDVDEETHVDPCIRRVLGRSIAIVGAHARKPTTGSSGSTAVNPYYISSPHDPLIAALEKADPGLNIRCEQEIPASRIPPPLGNYLQALKTAGNGLRMDFYAGHELEGDVLGTSYWKDSNIYLMSDGDIPQYLLGKPCCYRLTGTITPNSSDTKRYYRIHVDNIVVPPPIKPYDNTLFDKVSGIRIGLLPSYDEDEILRDAIAAAEETDLVLVITGLDADEEKEGGERRSLSAVADKCKLIQGVAAKTSNVAVVVQSACVVSMPWVDGVGTAVQAYYQGQENGTALADVLVGCYNCSGKLPVTFPRRIEDHGSDEFFPGDAANDVVE</sequence>
<keyword evidence="4" id="KW-0378">Hydrolase</keyword>
<evidence type="ECO:0000256" key="1">
    <source>
        <dbReference type="ARBA" id="ARBA00000448"/>
    </source>
</evidence>
<dbReference type="InterPro" id="IPR036962">
    <property type="entry name" value="Glyco_hydro_3_N_sf"/>
</dbReference>
<protein>
    <recommendedName>
        <fullName evidence="3">beta-glucosidase</fullName>
        <ecNumber evidence="3">3.2.1.21</ecNumber>
    </recommendedName>
</protein>
<dbReference type="PANTHER" id="PTHR42715">
    <property type="entry name" value="BETA-GLUCOSIDASE"/>
    <property type="match status" value="1"/>
</dbReference>
<evidence type="ECO:0000313" key="8">
    <source>
        <dbReference type="EMBL" id="KAK7393950.1"/>
    </source>
</evidence>
<dbReference type="EMBL" id="JAZAVJ010000582">
    <property type="protein sequence ID" value="KAK7393950.1"/>
    <property type="molecule type" value="Genomic_DNA"/>
</dbReference>
<comment type="similarity">
    <text evidence="2">Belongs to the glycosyl hydrolase 3 family.</text>
</comment>
<organism evidence="8 9">
    <name type="scientific">Neonectria punicea</name>
    <dbReference type="NCBI Taxonomy" id="979145"/>
    <lineage>
        <taxon>Eukaryota</taxon>
        <taxon>Fungi</taxon>
        <taxon>Dikarya</taxon>
        <taxon>Ascomycota</taxon>
        <taxon>Pezizomycotina</taxon>
        <taxon>Sordariomycetes</taxon>
        <taxon>Hypocreomycetidae</taxon>
        <taxon>Hypocreales</taxon>
        <taxon>Nectriaceae</taxon>
        <taxon>Neonectria</taxon>
    </lineage>
</organism>
<keyword evidence="6" id="KW-0326">Glycosidase</keyword>
<gene>
    <name evidence="8" type="ORF">QQX98_013267</name>
</gene>